<evidence type="ECO:0000256" key="10">
    <source>
        <dbReference type="ARBA" id="ARBA00033194"/>
    </source>
</evidence>
<evidence type="ECO:0000256" key="3">
    <source>
        <dbReference type="ARBA" id="ARBA00012425"/>
    </source>
</evidence>
<comment type="subunit">
    <text evidence="2">Component of the EKC/KEOPS complex composed of at least BUD32, CGI121, GON7, KAE1 and PCC1; the whole complex dimerizes.</text>
</comment>
<feature type="domain" description="Protein kinase" evidence="15">
    <location>
        <begin position="114"/>
        <end position="376"/>
    </location>
</feature>
<dbReference type="InterPro" id="IPR008266">
    <property type="entry name" value="Tyr_kinase_AS"/>
</dbReference>
<comment type="caution">
    <text evidence="16">The sequence shown here is derived from an EMBL/GenBank/DDBJ whole genome shotgun (WGS) entry which is preliminary data.</text>
</comment>
<dbReference type="PANTHER" id="PTHR24056">
    <property type="entry name" value="CELL DIVISION PROTEIN KINASE"/>
    <property type="match status" value="1"/>
</dbReference>
<evidence type="ECO:0000256" key="5">
    <source>
        <dbReference type="ARBA" id="ARBA00013948"/>
    </source>
</evidence>
<dbReference type="GO" id="GO:0005524">
    <property type="term" value="F:ATP binding"/>
    <property type="evidence" value="ECO:0007669"/>
    <property type="project" value="UniProtKB-KW"/>
</dbReference>
<dbReference type="Gene3D" id="1.10.510.10">
    <property type="entry name" value="Transferase(Phosphotransferase) domain 1"/>
    <property type="match status" value="1"/>
</dbReference>
<comment type="catalytic activity">
    <reaction evidence="11">
        <text>L-threonyl-[protein] + ATP = O-phospho-L-threonyl-[protein] + ADP + H(+)</text>
        <dbReference type="Rhea" id="RHEA:46608"/>
        <dbReference type="Rhea" id="RHEA-COMP:11060"/>
        <dbReference type="Rhea" id="RHEA-COMP:11605"/>
        <dbReference type="ChEBI" id="CHEBI:15378"/>
        <dbReference type="ChEBI" id="CHEBI:30013"/>
        <dbReference type="ChEBI" id="CHEBI:30616"/>
        <dbReference type="ChEBI" id="CHEBI:61977"/>
        <dbReference type="ChEBI" id="CHEBI:456216"/>
        <dbReference type="EC" id="2.7.11.22"/>
    </reaction>
</comment>
<dbReference type="AlphaFoldDB" id="A0A8H6L7Q5"/>
<evidence type="ECO:0000256" key="8">
    <source>
        <dbReference type="ARBA" id="ARBA00022840"/>
    </source>
</evidence>
<gene>
    <name evidence="16" type="ORF">HO173_003349</name>
</gene>
<evidence type="ECO:0000313" key="17">
    <source>
        <dbReference type="Proteomes" id="UP000578531"/>
    </source>
</evidence>
<evidence type="ECO:0000256" key="4">
    <source>
        <dbReference type="ARBA" id="ARBA00012513"/>
    </source>
</evidence>
<dbReference type="GeneID" id="59285017"/>
<evidence type="ECO:0000256" key="6">
    <source>
        <dbReference type="ARBA" id="ARBA00019973"/>
    </source>
</evidence>
<evidence type="ECO:0000256" key="1">
    <source>
        <dbReference type="ARBA" id="ARBA00003747"/>
    </source>
</evidence>
<dbReference type="GO" id="GO:0004693">
    <property type="term" value="F:cyclin-dependent protein serine/threonine kinase activity"/>
    <property type="evidence" value="ECO:0007669"/>
    <property type="project" value="UniProtKB-EC"/>
</dbReference>
<evidence type="ECO:0000256" key="11">
    <source>
        <dbReference type="ARBA" id="ARBA00047811"/>
    </source>
</evidence>
<sequence length="404" mass="46022">MSLASVHMIFHFNRQSGLLMLKGGSHKASVEYRLGSKWVKLDYDEEHLVYEHSTRIRAGMCEYELEHTVAEKYRMSYFEKRDRFLEAQLLGHNQFKIGPLQRMPGDNYVLRGRYLELETRGSGAFGWITQGLDTKTGDLVAIKELRMEARNKSEVLAEVSMGTRFTNEPGLLPTLSAMCEHGRPEICCVLERLFLFMPSAISDFTGGFWGNTSIPRPAKLHFLKEPLEGLKTLHAMGIMHRDIRPKNMLIMSNDPPRAALCDYGKAVEAKTSKVTTIGPIYTLAPEVWTVARDGPYTAKIDTWAYGYAIAEVLGYKAREFSKITQDQLASILRTLRDSYVRGTDGEPLVDLVSKLLIWRPQDRWSAEQALEHNCWLPIALEQDRRHDDPAEAARSKRALLEDRV</sequence>
<dbReference type="Proteomes" id="UP000578531">
    <property type="component" value="Unassembled WGS sequence"/>
</dbReference>
<keyword evidence="8" id="KW-0067">ATP-binding</keyword>
<evidence type="ECO:0000259" key="15">
    <source>
        <dbReference type="PROSITE" id="PS50011"/>
    </source>
</evidence>
<dbReference type="InterPro" id="IPR011009">
    <property type="entry name" value="Kinase-like_dom_sf"/>
</dbReference>
<proteinExistence type="predicted"/>
<dbReference type="EC" id="2.7.11.22" evidence="3"/>
<keyword evidence="17" id="KW-1185">Reference proteome</keyword>
<dbReference type="SUPFAM" id="SSF56112">
    <property type="entry name" value="Protein kinase-like (PK-like)"/>
    <property type="match status" value="1"/>
</dbReference>
<comment type="catalytic activity">
    <reaction evidence="13">
        <text>L-seryl-[protein] + ATP = O-phospho-L-seryl-[protein] + ADP + H(+)</text>
        <dbReference type="Rhea" id="RHEA:17989"/>
        <dbReference type="Rhea" id="RHEA-COMP:9863"/>
        <dbReference type="Rhea" id="RHEA-COMP:11604"/>
        <dbReference type="ChEBI" id="CHEBI:15378"/>
        <dbReference type="ChEBI" id="CHEBI:29999"/>
        <dbReference type="ChEBI" id="CHEBI:30616"/>
        <dbReference type="ChEBI" id="CHEBI:83421"/>
        <dbReference type="ChEBI" id="CHEBI:456216"/>
        <dbReference type="EC" id="2.7.11.22"/>
    </reaction>
</comment>
<dbReference type="PROSITE" id="PS00109">
    <property type="entry name" value="PROTEIN_KINASE_TYR"/>
    <property type="match status" value="1"/>
</dbReference>
<dbReference type="InterPro" id="IPR050108">
    <property type="entry name" value="CDK"/>
</dbReference>
<accession>A0A8H6L7Q5</accession>
<dbReference type="Gene3D" id="3.30.200.20">
    <property type="entry name" value="Phosphorylase Kinase, domain 1"/>
    <property type="match status" value="1"/>
</dbReference>
<dbReference type="InterPro" id="IPR020635">
    <property type="entry name" value="Tyr_kinase_cat_dom"/>
</dbReference>
<evidence type="ECO:0000256" key="7">
    <source>
        <dbReference type="ARBA" id="ARBA00022741"/>
    </source>
</evidence>
<protein>
    <recommendedName>
        <fullName evidence="6">EKC/KEOPS complex subunit BUD32</fullName>
        <ecNumber evidence="4">2.7.11.1</ecNumber>
        <ecNumber evidence="3">2.7.11.22</ecNumber>
    </recommendedName>
    <alternativeName>
        <fullName evidence="9 10">Atypical Serine/threonine protein kinase BUD32</fullName>
    </alternativeName>
    <alternativeName>
        <fullName evidence="5">EKC/KEOPS complex subunit bud32</fullName>
    </alternativeName>
</protein>
<comment type="function">
    <text evidence="1">Component of the EKC/KEOPS complex that is required for the formation of a threonylcarbamoyl group on adenosine at position 37 (t(6)A37) in tRNAs that read codons beginning with adenine. The complex is probably involved in the transfer of the threonylcarbamoyl moiety of threonylcarbamoyl-AMP (TC-AMP) to the N6 group of A37. BUD32 has ATPase activity in the context of the EKC/KEOPS complex and likely plays a supporting role to the catalytic subunit KAE1. The EKC/KEOPS complex also promotes both telomere uncapping and telomere elongation. The complex is required for efficient recruitment of transcriptional coactivators.</text>
</comment>
<keyword evidence="7" id="KW-0547">Nucleotide-binding</keyword>
<dbReference type="GO" id="GO:0004713">
    <property type="term" value="F:protein tyrosine kinase activity"/>
    <property type="evidence" value="ECO:0007669"/>
    <property type="project" value="InterPro"/>
</dbReference>
<evidence type="ECO:0000256" key="14">
    <source>
        <dbReference type="ARBA" id="ARBA00048679"/>
    </source>
</evidence>
<dbReference type="InterPro" id="IPR000719">
    <property type="entry name" value="Prot_kinase_dom"/>
</dbReference>
<evidence type="ECO:0000256" key="13">
    <source>
        <dbReference type="ARBA" id="ARBA00048367"/>
    </source>
</evidence>
<evidence type="ECO:0000256" key="2">
    <source>
        <dbReference type="ARBA" id="ARBA00011534"/>
    </source>
</evidence>
<organism evidence="16 17">
    <name type="scientific">Letharia columbiana</name>
    <dbReference type="NCBI Taxonomy" id="112416"/>
    <lineage>
        <taxon>Eukaryota</taxon>
        <taxon>Fungi</taxon>
        <taxon>Dikarya</taxon>
        <taxon>Ascomycota</taxon>
        <taxon>Pezizomycotina</taxon>
        <taxon>Lecanoromycetes</taxon>
        <taxon>OSLEUM clade</taxon>
        <taxon>Lecanoromycetidae</taxon>
        <taxon>Lecanorales</taxon>
        <taxon>Lecanorineae</taxon>
        <taxon>Parmeliaceae</taxon>
        <taxon>Letharia</taxon>
    </lineage>
</organism>
<dbReference type="RefSeq" id="XP_037168141.1">
    <property type="nucleotide sequence ID" value="XM_037305276.1"/>
</dbReference>
<evidence type="ECO:0000256" key="12">
    <source>
        <dbReference type="ARBA" id="ARBA00047899"/>
    </source>
</evidence>
<reference evidence="16 17" key="1">
    <citation type="journal article" date="2020" name="Genomics">
        <title>Complete, high-quality genomes from long-read metagenomic sequencing of two wolf lichen thalli reveals enigmatic genome architecture.</title>
        <authorList>
            <person name="McKenzie S.K."/>
            <person name="Walston R.F."/>
            <person name="Allen J.L."/>
        </authorList>
    </citation>
    <scope>NUCLEOTIDE SEQUENCE [LARGE SCALE GENOMIC DNA]</scope>
    <source>
        <strain evidence="16">WasteWater2</strain>
    </source>
</reference>
<dbReference type="PROSITE" id="PS50011">
    <property type="entry name" value="PROTEIN_KINASE_DOM"/>
    <property type="match status" value="1"/>
</dbReference>
<dbReference type="GO" id="GO:0005634">
    <property type="term" value="C:nucleus"/>
    <property type="evidence" value="ECO:0007669"/>
    <property type="project" value="TreeGrafter"/>
</dbReference>
<name>A0A8H6L7Q5_9LECA</name>
<evidence type="ECO:0000256" key="9">
    <source>
        <dbReference type="ARBA" id="ARBA00030980"/>
    </source>
</evidence>
<dbReference type="SMART" id="SM00219">
    <property type="entry name" value="TyrKc"/>
    <property type="match status" value="1"/>
</dbReference>
<comment type="catalytic activity">
    <reaction evidence="12">
        <text>L-threonyl-[protein] + ATP = O-phospho-L-threonyl-[protein] + ADP + H(+)</text>
        <dbReference type="Rhea" id="RHEA:46608"/>
        <dbReference type="Rhea" id="RHEA-COMP:11060"/>
        <dbReference type="Rhea" id="RHEA-COMP:11605"/>
        <dbReference type="ChEBI" id="CHEBI:15378"/>
        <dbReference type="ChEBI" id="CHEBI:30013"/>
        <dbReference type="ChEBI" id="CHEBI:30616"/>
        <dbReference type="ChEBI" id="CHEBI:61977"/>
        <dbReference type="ChEBI" id="CHEBI:456216"/>
        <dbReference type="EC" id="2.7.11.1"/>
    </reaction>
</comment>
<dbReference type="EC" id="2.7.11.1" evidence="4"/>
<dbReference type="Pfam" id="PF00069">
    <property type="entry name" value="Pkinase"/>
    <property type="match status" value="1"/>
</dbReference>
<comment type="catalytic activity">
    <reaction evidence="14">
        <text>L-seryl-[protein] + ATP = O-phospho-L-seryl-[protein] + ADP + H(+)</text>
        <dbReference type="Rhea" id="RHEA:17989"/>
        <dbReference type="Rhea" id="RHEA-COMP:9863"/>
        <dbReference type="Rhea" id="RHEA-COMP:11604"/>
        <dbReference type="ChEBI" id="CHEBI:15378"/>
        <dbReference type="ChEBI" id="CHEBI:29999"/>
        <dbReference type="ChEBI" id="CHEBI:30616"/>
        <dbReference type="ChEBI" id="CHEBI:83421"/>
        <dbReference type="ChEBI" id="CHEBI:456216"/>
        <dbReference type="EC" id="2.7.11.1"/>
    </reaction>
</comment>
<dbReference type="EMBL" id="JACCJC010000008">
    <property type="protein sequence ID" value="KAF6238842.1"/>
    <property type="molecule type" value="Genomic_DNA"/>
</dbReference>
<dbReference type="OrthoDB" id="5979581at2759"/>
<evidence type="ECO:0000313" key="16">
    <source>
        <dbReference type="EMBL" id="KAF6238842.1"/>
    </source>
</evidence>